<evidence type="ECO:0000256" key="1">
    <source>
        <dbReference type="SAM" id="MobiDB-lite"/>
    </source>
</evidence>
<gene>
    <name evidence="2" type="ORF">KP509_22G036200</name>
</gene>
<evidence type="ECO:0000313" key="2">
    <source>
        <dbReference type="EMBL" id="KAH7306890.1"/>
    </source>
</evidence>
<accession>A0A8T2S6R5</accession>
<evidence type="ECO:0000313" key="3">
    <source>
        <dbReference type="Proteomes" id="UP000825935"/>
    </source>
</evidence>
<protein>
    <recommendedName>
        <fullName evidence="4">BED-type domain-containing protein</fullName>
    </recommendedName>
</protein>
<dbReference type="AlphaFoldDB" id="A0A8T2S6R5"/>
<dbReference type="EMBL" id="CM035427">
    <property type="protein sequence ID" value="KAH7306890.1"/>
    <property type="molecule type" value="Genomic_DNA"/>
</dbReference>
<organism evidence="2 3">
    <name type="scientific">Ceratopteris richardii</name>
    <name type="common">Triangle waterfern</name>
    <dbReference type="NCBI Taxonomy" id="49495"/>
    <lineage>
        <taxon>Eukaryota</taxon>
        <taxon>Viridiplantae</taxon>
        <taxon>Streptophyta</taxon>
        <taxon>Embryophyta</taxon>
        <taxon>Tracheophyta</taxon>
        <taxon>Polypodiopsida</taxon>
        <taxon>Polypodiidae</taxon>
        <taxon>Polypodiales</taxon>
        <taxon>Pteridineae</taxon>
        <taxon>Pteridaceae</taxon>
        <taxon>Parkerioideae</taxon>
        <taxon>Ceratopteris</taxon>
    </lineage>
</organism>
<dbReference type="Proteomes" id="UP000825935">
    <property type="component" value="Chromosome 22"/>
</dbReference>
<comment type="caution">
    <text evidence="2">The sequence shown here is derived from an EMBL/GenBank/DDBJ whole genome shotgun (WGS) entry which is preliminary data.</text>
</comment>
<reference evidence="2" key="1">
    <citation type="submission" date="2021-08" db="EMBL/GenBank/DDBJ databases">
        <title>WGS assembly of Ceratopteris richardii.</title>
        <authorList>
            <person name="Marchant D.B."/>
            <person name="Chen G."/>
            <person name="Jenkins J."/>
            <person name="Shu S."/>
            <person name="Leebens-Mack J."/>
            <person name="Grimwood J."/>
            <person name="Schmutz J."/>
            <person name="Soltis P."/>
            <person name="Soltis D."/>
            <person name="Chen Z.-H."/>
        </authorList>
    </citation>
    <scope>NUCLEOTIDE SEQUENCE</scope>
    <source>
        <strain evidence="2">Whitten #5841</strain>
        <tissue evidence="2">Leaf</tissue>
    </source>
</reference>
<sequence>MAPDPYWRYVEKIGNYSGGGGSRKWKCNFCGYEKTGSVTRVKDHLARVPCRATGPCKEVPNDVYVGLEAWRRSRIGMPSCDEEKEEEGTQTATSSQCVGTSKRTIVESSSIHASSSVGEGPSAIRTPLSKVDSHVQASKLACKASNERGH</sequence>
<feature type="region of interest" description="Disordered" evidence="1">
    <location>
        <begin position="79"/>
        <end position="150"/>
    </location>
</feature>
<keyword evidence="3" id="KW-1185">Reference proteome</keyword>
<evidence type="ECO:0008006" key="4">
    <source>
        <dbReference type="Google" id="ProtNLM"/>
    </source>
</evidence>
<proteinExistence type="predicted"/>
<dbReference type="OrthoDB" id="1697430at2759"/>
<name>A0A8T2S6R5_CERRI</name>
<feature type="compositionally biased region" description="Polar residues" evidence="1">
    <location>
        <begin position="89"/>
        <end position="107"/>
    </location>
</feature>